<dbReference type="EMBL" id="GBRH01196303">
    <property type="protein sequence ID" value="JAE01593.1"/>
    <property type="molecule type" value="Transcribed_RNA"/>
</dbReference>
<protein>
    <submittedName>
        <fullName evidence="1">Uncharacterized protein</fullName>
    </submittedName>
</protein>
<accession>A0A0A9F017</accession>
<reference evidence="1" key="2">
    <citation type="journal article" date="2015" name="Data Brief">
        <title>Shoot transcriptome of the giant reed, Arundo donax.</title>
        <authorList>
            <person name="Barrero R.A."/>
            <person name="Guerrero F.D."/>
            <person name="Moolhuijzen P."/>
            <person name="Goolsby J.A."/>
            <person name="Tidwell J."/>
            <person name="Bellgard S.E."/>
            <person name="Bellgard M.I."/>
        </authorList>
    </citation>
    <scope>NUCLEOTIDE SEQUENCE</scope>
    <source>
        <tissue evidence="1">Shoot tissue taken approximately 20 cm above the soil surface</tissue>
    </source>
</reference>
<organism evidence="1">
    <name type="scientific">Arundo donax</name>
    <name type="common">Giant reed</name>
    <name type="synonym">Donax arundinaceus</name>
    <dbReference type="NCBI Taxonomy" id="35708"/>
    <lineage>
        <taxon>Eukaryota</taxon>
        <taxon>Viridiplantae</taxon>
        <taxon>Streptophyta</taxon>
        <taxon>Embryophyta</taxon>
        <taxon>Tracheophyta</taxon>
        <taxon>Spermatophyta</taxon>
        <taxon>Magnoliopsida</taxon>
        <taxon>Liliopsida</taxon>
        <taxon>Poales</taxon>
        <taxon>Poaceae</taxon>
        <taxon>PACMAD clade</taxon>
        <taxon>Arundinoideae</taxon>
        <taxon>Arundineae</taxon>
        <taxon>Arundo</taxon>
    </lineage>
</organism>
<name>A0A0A9F017_ARUDO</name>
<proteinExistence type="predicted"/>
<dbReference type="AlphaFoldDB" id="A0A0A9F017"/>
<sequence length="51" mass="6033">MATPICDLHTTSFFPYDHYCYSSSRATSCSYYKHRICIFFTSTIPILFFFT</sequence>
<evidence type="ECO:0000313" key="1">
    <source>
        <dbReference type="EMBL" id="JAE01593.1"/>
    </source>
</evidence>
<reference evidence="1" key="1">
    <citation type="submission" date="2014-09" db="EMBL/GenBank/DDBJ databases">
        <authorList>
            <person name="Magalhaes I.L.F."/>
            <person name="Oliveira U."/>
            <person name="Santos F.R."/>
            <person name="Vidigal T.H.D.A."/>
            <person name="Brescovit A.D."/>
            <person name="Santos A.J."/>
        </authorList>
    </citation>
    <scope>NUCLEOTIDE SEQUENCE</scope>
    <source>
        <tissue evidence="1">Shoot tissue taken approximately 20 cm above the soil surface</tissue>
    </source>
</reference>